<feature type="transmembrane region" description="Helical" evidence="10">
    <location>
        <begin position="175"/>
        <end position="198"/>
    </location>
</feature>
<dbReference type="PANTHER" id="PTHR11157:SF126">
    <property type="entry name" value="ELONGATION OF VERY LONG CHAIN FATTY ACIDS PROTEIN"/>
    <property type="match status" value="1"/>
</dbReference>
<evidence type="ECO:0000256" key="11">
    <source>
        <dbReference type="SAM" id="MobiDB-lite"/>
    </source>
</evidence>
<dbReference type="GO" id="GO:0030148">
    <property type="term" value="P:sphingolipid biosynthetic process"/>
    <property type="evidence" value="ECO:0007669"/>
    <property type="project" value="TreeGrafter"/>
</dbReference>
<dbReference type="GO" id="GO:0042761">
    <property type="term" value="P:very long-chain fatty acid biosynthetic process"/>
    <property type="evidence" value="ECO:0007669"/>
    <property type="project" value="TreeGrafter"/>
</dbReference>
<comment type="similarity">
    <text evidence="10">Belongs to the ELO family.</text>
</comment>
<keyword evidence="4 10" id="KW-0812">Transmembrane</keyword>
<dbReference type="Pfam" id="PF01151">
    <property type="entry name" value="ELO"/>
    <property type="match status" value="1"/>
</dbReference>
<dbReference type="GO" id="GO:0034626">
    <property type="term" value="P:fatty acid elongation, polyunsaturated fatty acid"/>
    <property type="evidence" value="ECO:0007669"/>
    <property type="project" value="TreeGrafter"/>
</dbReference>
<comment type="subcellular location">
    <subcellularLocation>
        <location evidence="1">Membrane</location>
        <topology evidence="1">Multi-pass membrane protein</topology>
    </subcellularLocation>
</comment>
<keyword evidence="5 10" id="KW-0276">Fatty acid metabolism</keyword>
<proteinExistence type="inferred from homology"/>
<dbReference type="GO" id="GO:0034625">
    <property type="term" value="P:fatty acid elongation, monounsaturated fatty acid"/>
    <property type="evidence" value="ECO:0007669"/>
    <property type="project" value="TreeGrafter"/>
</dbReference>
<reference evidence="12" key="1">
    <citation type="submission" date="2021-01" db="EMBL/GenBank/DDBJ databases">
        <authorList>
            <person name="Corre E."/>
            <person name="Pelletier E."/>
            <person name="Niang G."/>
            <person name="Scheremetjew M."/>
            <person name="Finn R."/>
            <person name="Kale V."/>
            <person name="Holt S."/>
            <person name="Cochrane G."/>
            <person name="Meng A."/>
            <person name="Brown T."/>
            <person name="Cohen L."/>
        </authorList>
    </citation>
    <scope>NUCLEOTIDE SEQUENCE</scope>
    <source>
        <strain evidence="12">CCMP1381</strain>
    </source>
</reference>
<keyword evidence="3 10" id="KW-0808">Transferase</keyword>
<keyword evidence="8 10" id="KW-0472">Membrane</keyword>
<dbReference type="EC" id="2.3.1.-" evidence="10"/>
<evidence type="ECO:0000256" key="6">
    <source>
        <dbReference type="ARBA" id="ARBA00022989"/>
    </source>
</evidence>
<evidence type="ECO:0000256" key="2">
    <source>
        <dbReference type="ARBA" id="ARBA00022516"/>
    </source>
</evidence>
<feature type="region of interest" description="Disordered" evidence="11">
    <location>
        <begin position="1"/>
        <end position="20"/>
    </location>
</feature>
<feature type="transmembrane region" description="Helical" evidence="10">
    <location>
        <begin position="131"/>
        <end position="154"/>
    </location>
</feature>
<evidence type="ECO:0000256" key="4">
    <source>
        <dbReference type="ARBA" id="ARBA00022692"/>
    </source>
</evidence>
<evidence type="ECO:0000256" key="7">
    <source>
        <dbReference type="ARBA" id="ARBA00023098"/>
    </source>
</evidence>
<comment type="caution">
    <text evidence="10">Lacks conserved residue(s) required for the propagation of feature annotation.</text>
</comment>
<accession>A0A7S2FVV2</accession>
<dbReference type="GO" id="GO:0009922">
    <property type="term" value="F:fatty acid elongase activity"/>
    <property type="evidence" value="ECO:0007669"/>
    <property type="project" value="InterPro"/>
</dbReference>
<name>A0A7S2FVV2_9STRA</name>
<feature type="non-terminal residue" evidence="12">
    <location>
        <position position="1"/>
    </location>
</feature>
<evidence type="ECO:0000256" key="8">
    <source>
        <dbReference type="ARBA" id="ARBA00023136"/>
    </source>
</evidence>
<keyword evidence="2 10" id="KW-0444">Lipid biosynthesis</keyword>
<dbReference type="InterPro" id="IPR002076">
    <property type="entry name" value="ELO_fam"/>
</dbReference>
<evidence type="ECO:0000256" key="1">
    <source>
        <dbReference type="ARBA" id="ARBA00004141"/>
    </source>
</evidence>
<keyword evidence="9 10" id="KW-0275">Fatty acid biosynthesis</keyword>
<dbReference type="AlphaFoldDB" id="A0A7S2FVV2"/>
<sequence>VNSDTTSTTKFGSNIPSSKSTDSLLRLRSMEKDRRVNLSQAQVSCERVETLKPTRLIIWAIGAIIAGACCVTAVRAQQKLWSKQDIVALAGPEASFIVPLLVSCGYLSFVFAGTRRMQGRPSSSRWYELMIIYNVSITLCHAVVAVGVASESWVHRFSVIGNPAPRVGGPAHYRLGALVVMHYYTTIFELLDTFFLIARKKLGSSLVLHVMLRVDNVWTWYLACRFCCGGDVYFPVFVGATASALLHLRYTLNLLHIKQAGVVRFVSQVQVEKS</sequence>
<dbReference type="GO" id="GO:0005789">
    <property type="term" value="C:endoplasmic reticulum membrane"/>
    <property type="evidence" value="ECO:0007669"/>
    <property type="project" value="TreeGrafter"/>
</dbReference>
<gene>
    <name evidence="12" type="ORF">DSPE1174_LOCUS12319</name>
</gene>
<feature type="transmembrane region" description="Helical" evidence="10">
    <location>
        <begin position="86"/>
        <end position="111"/>
    </location>
</feature>
<keyword evidence="7 10" id="KW-0443">Lipid metabolism</keyword>
<evidence type="ECO:0000256" key="5">
    <source>
        <dbReference type="ARBA" id="ARBA00022832"/>
    </source>
</evidence>
<feature type="transmembrane region" description="Helical" evidence="10">
    <location>
        <begin position="56"/>
        <end position="74"/>
    </location>
</feature>
<organism evidence="12">
    <name type="scientific">Octactis speculum</name>
    <dbReference type="NCBI Taxonomy" id="3111310"/>
    <lineage>
        <taxon>Eukaryota</taxon>
        <taxon>Sar</taxon>
        <taxon>Stramenopiles</taxon>
        <taxon>Ochrophyta</taxon>
        <taxon>Dictyochophyceae</taxon>
        <taxon>Dictyochales</taxon>
        <taxon>Dictyochaceae</taxon>
        <taxon>Octactis</taxon>
    </lineage>
</organism>
<protein>
    <recommendedName>
        <fullName evidence="10">Elongation of fatty acids protein</fullName>
        <ecNumber evidence="10">2.3.1.-</ecNumber>
    </recommendedName>
</protein>
<dbReference type="EMBL" id="HBGS01024251">
    <property type="protein sequence ID" value="CAD9416008.1"/>
    <property type="molecule type" value="Transcribed_RNA"/>
</dbReference>
<comment type="catalytic activity">
    <reaction evidence="10">
        <text>an acyl-CoA + malonyl-CoA + H(+) = a 3-oxoacyl-CoA + CO2 + CoA</text>
        <dbReference type="Rhea" id="RHEA:50252"/>
        <dbReference type="ChEBI" id="CHEBI:15378"/>
        <dbReference type="ChEBI" id="CHEBI:16526"/>
        <dbReference type="ChEBI" id="CHEBI:57287"/>
        <dbReference type="ChEBI" id="CHEBI:57384"/>
        <dbReference type="ChEBI" id="CHEBI:58342"/>
        <dbReference type="ChEBI" id="CHEBI:90726"/>
    </reaction>
    <physiologicalReaction direction="left-to-right" evidence="10">
        <dbReference type="Rhea" id="RHEA:50253"/>
    </physiologicalReaction>
</comment>
<evidence type="ECO:0000256" key="10">
    <source>
        <dbReference type="RuleBase" id="RU361115"/>
    </source>
</evidence>
<evidence type="ECO:0000256" key="3">
    <source>
        <dbReference type="ARBA" id="ARBA00022679"/>
    </source>
</evidence>
<evidence type="ECO:0000256" key="9">
    <source>
        <dbReference type="ARBA" id="ARBA00023160"/>
    </source>
</evidence>
<dbReference type="PANTHER" id="PTHR11157">
    <property type="entry name" value="FATTY ACID ACYL TRANSFERASE-RELATED"/>
    <property type="match status" value="1"/>
</dbReference>
<dbReference type="GO" id="GO:0019367">
    <property type="term" value="P:fatty acid elongation, saturated fatty acid"/>
    <property type="evidence" value="ECO:0007669"/>
    <property type="project" value="TreeGrafter"/>
</dbReference>
<keyword evidence="6 10" id="KW-1133">Transmembrane helix</keyword>
<evidence type="ECO:0000313" key="12">
    <source>
        <dbReference type="EMBL" id="CAD9416008.1"/>
    </source>
</evidence>